<dbReference type="KEGG" id="orp:MOP44_06790"/>
<dbReference type="InterPro" id="IPR052715">
    <property type="entry name" value="RAYT_transposase"/>
</dbReference>
<dbReference type="GO" id="GO:0006313">
    <property type="term" value="P:DNA transposition"/>
    <property type="evidence" value="ECO:0007669"/>
    <property type="project" value="InterPro"/>
</dbReference>
<dbReference type="SMART" id="SM01321">
    <property type="entry name" value="Y1_Tnp"/>
    <property type="match status" value="1"/>
</dbReference>
<reference evidence="2" key="1">
    <citation type="submission" date="2021-04" db="EMBL/GenBank/DDBJ databases">
        <title>Phylogenetic analysis of Acidobacteriaceae.</title>
        <authorList>
            <person name="Qiu L."/>
            <person name="Zhang Q."/>
        </authorList>
    </citation>
    <scope>NUCLEOTIDE SEQUENCE</scope>
    <source>
        <strain evidence="2">DSM 25168</strain>
    </source>
</reference>
<dbReference type="Proteomes" id="UP001059380">
    <property type="component" value="Chromosome"/>
</dbReference>
<dbReference type="GO" id="GO:0004803">
    <property type="term" value="F:transposase activity"/>
    <property type="evidence" value="ECO:0007669"/>
    <property type="project" value="InterPro"/>
</dbReference>
<proteinExistence type="predicted"/>
<dbReference type="Pfam" id="PF01797">
    <property type="entry name" value="Y1_Tnp"/>
    <property type="match status" value="1"/>
</dbReference>
<sequence>MPTYALTTATHQRRALFMRRANAELLMQILFHYRDQGRFLLHGFAIMPDHLHVLLTPSRDQTVERCAQCIKGGFSFQVRQSFKGEIWQTGFHEHRIRDEEDFRNQLAYVAANPERRGLREYEFVHTRHLDRIDSMPAGLAPEYLRG</sequence>
<dbReference type="InterPro" id="IPR002686">
    <property type="entry name" value="Transposase_17"/>
</dbReference>
<feature type="domain" description="Transposase IS200-like" evidence="1">
    <location>
        <begin position="1"/>
        <end position="112"/>
    </location>
</feature>
<evidence type="ECO:0000313" key="2">
    <source>
        <dbReference type="EMBL" id="UWZ85644.1"/>
    </source>
</evidence>
<gene>
    <name evidence="2" type="ORF">MOP44_06790</name>
</gene>
<name>A0A9J7BRX8_9BACT</name>
<protein>
    <submittedName>
        <fullName evidence="2">Transposase</fullName>
    </submittedName>
</protein>
<dbReference type="RefSeq" id="WP_260795228.1">
    <property type="nucleotide sequence ID" value="NZ_CP093313.1"/>
</dbReference>
<dbReference type="EMBL" id="CP093313">
    <property type="protein sequence ID" value="UWZ85644.1"/>
    <property type="molecule type" value="Genomic_DNA"/>
</dbReference>
<dbReference type="NCBIfam" id="NF047646">
    <property type="entry name" value="REP_Tyr_transpos"/>
    <property type="match status" value="1"/>
</dbReference>
<dbReference type="GO" id="GO:0043565">
    <property type="term" value="F:sequence-specific DNA binding"/>
    <property type="evidence" value="ECO:0007669"/>
    <property type="project" value="TreeGrafter"/>
</dbReference>
<evidence type="ECO:0000313" key="3">
    <source>
        <dbReference type="Proteomes" id="UP001059380"/>
    </source>
</evidence>
<dbReference type="PANTHER" id="PTHR36966:SF1">
    <property type="entry name" value="REP-ASSOCIATED TYROSINE TRANSPOSASE"/>
    <property type="match status" value="1"/>
</dbReference>
<dbReference type="AlphaFoldDB" id="A0A9J7BRX8"/>
<evidence type="ECO:0000259" key="1">
    <source>
        <dbReference type="SMART" id="SM01321"/>
    </source>
</evidence>
<keyword evidence="3" id="KW-1185">Reference proteome</keyword>
<organism evidence="2 3">
    <name type="scientific">Occallatibacter riparius</name>
    <dbReference type="NCBI Taxonomy" id="1002689"/>
    <lineage>
        <taxon>Bacteria</taxon>
        <taxon>Pseudomonadati</taxon>
        <taxon>Acidobacteriota</taxon>
        <taxon>Terriglobia</taxon>
        <taxon>Terriglobales</taxon>
        <taxon>Acidobacteriaceae</taxon>
        <taxon>Occallatibacter</taxon>
    </lineage>
</organism>
<dbReference type="SUPFAM" id="SSF143422">
    <property type="entry name" value="Transposase IS200-like"/>
    <property type="match status" value="1"/>
</dbReference>
<dbReference type="PANTHER" id="PTHR36966">
    <property type="entry name" value="REP-ASSOCIATED TYROSINE TRANSPOSASE"/>
    <property type="match status" value="1"/>
</dbReference>
<dbReference type="InterPro" id="IPR036515">
    <property type="entry name" value="Transposase_17_sf"/>
</dbReference>
<accession>A0A9J7BRX8</accession>
<dbReference type="Gene3D" id="3.30.70.1290">
    <property type="entry name" value="Transposase IS200-like"/>
    <property type="match status" value="1"/>
</dbReference>